<evidence type="ECO:0000256" key="1">
    <source>
        <dbReference type="SAM" id="MobiDB-lite"/>
    </source>
</evidence>
<proteinExistence type="predicted"/>
<feature type="compositionally biased region" description="Gly residues" evidence="1">
    <location>
        <begin position="169"/>
        <end position="194"/>
    </location>
</feature>
<protein>
    <recommendedName>
        <fullName evidence="5">PepSY domain-containing protein</fullName>
    </recommendedName>
</protein>
<evidence type="ECO:0000313" key="3">
    <source>
        <dbReference type="EMBL" id="PUB17295.1"/>
    </source>
</evidence>
<comment type="caution">
    <text evidence="3">The sequence shown here is derived from an EMBL/GenBank/DDBJ whole genome shotgun (WGS) entry which is preliminary data.</text>
</comment>
<dbReference type="EMBL" id="QBUD01000002">
    <property type="protein sequence ID" value="PUB17295.1"/>
    <property type="molecule type" value="Genomic_DNA"/>
</dbReference>
<evidence type="ECO:0000256" key="2">
    <source>
        <dbReference type="SAM" id="SignalP"/>
    </source>
</evidence>
<dbReference type="Proteomes" id="UP000244523">
    <property type="component" value="Unassembled WGS sequence"/>
</dbReference>
<feature type="signal peptide" evidence="2">
    <location>
        <begin position="1"/>
        <end position="28"/>
    </location>
</feature>
<accession>A0A2T6KM50</accession>
<name>A0A2T6KM50_9RHOB</name>
<gene>
    <name evidence="3" type="ORF">C8N45_102307</name>
</gene>
<sequence length="194" mass="20151">MMRSPRALMVIRLICLSSFWTLPAAADADDRELSQRELRTAVASNSAIETRRLISGVEDYTGGDVVEIRAFLIDSVVTYSVLVRHKDGHIGSVMIDGQTGRAVTPDSQAGQQVRSLVASAPAASGSERGRANLNVSGTRRAPGRDASNNSRSNRNDAGRNGNSGRENGNNGGGNSGGGNNGGGKGNSGGNGKKK</sequence>
<feature type="chain" id="PRO_5015488098" description="PepSY domain-containing protein" evidence="2">
    <location>
        <begin position="29"/>
        <end position="194"/>
    </location>
</feature>
<feature type="compositionally biased region" description="Low complexity" evidence="1">
    <location>
        <begin position="158"/>
        <end position="168"/>
    </location>
</feature>
<keyword evidence="2" id="KW-0732">Signal</keyword>
<reference evidence="3 4" key="1">
    <citation type="submission" date="2018-04" db="EMBL/GenBank/DDBJ databases">
        <title>Genomic Encyclopedia of Archaeal and Bacterial Type Strains, Phase II (KMG-II): from individual species to whole genera.</title>
        <authorList>
            <person name="Goeker M."/>
        </authorList>
    </citation>
    <scope>NUCLEOTIDE SEQUENCE [LARGE SCALE GENOMIC DNA]</scope>
    <source>
        <strain evidence="3 4">DSM 29955</strain>
    </source>
</reference>
<keyword evidence="4" id="KW-1185">Reference proteome</keyword>
<organism evidence="3 4">
    <name type="scientific">Yoonia sediminilitoris</name>
    <dbReference type="NCBI Taxonomy" id="1286148"/>
    <lineage>
        <taxon>Bacteria</taxon>
        <taxon>Pseudomonadati</taxon>
        <taxon>Pseudomonadota</taxon>
        <taxon>Alphaproteobacteria</taxon>
        <taxon>Rhodobacterales</taxon>
        <taxon>Paracoccaceae</taxon>
        <taxon>Yoonia</taxon>
    </lineage>
</organism>
<evidence type="ECO:0000313" key="4">
    <source>
        <dbReference type="Proteomes" id="UP000244523"/>
    </source>
</evidence>
<dbReference type="AlphaFoldDB" id="A0A2T6KM50"/>
<feature type="region of interest" description="Disordered" evidence="1">
    <location>
        <begin position="118"/>
        <end position="194"/>
    </location>
</feature>
<evidence type="ECO:0008006" key="5">
    <source>
        <dbReference type="Google" id="ProtNLM"/>
    </source>
</evidence>
<dbReference type="RefSeq" id="WP_133175950.1">
    <property type="nucleotide sequence ID" value="NZ_QBUD01000002.1"/>
</dbReference>